<keyword evidence="3" id="KW-1185">Reference proteome</keyword>
<proteinExistence type="predicted"/>
<reference evidence="2 3" key="1">
    <citation type="submission" date="2024-04" db="EMBL/GenBank/DDBJ databases">
        <title>Genome assembly C_amara_ONT_v2.</title>
        <authorList>
            <person name="Yant L."/>
            <person name="Moore C."/>
            <person name="Slenker M."/>
        </authorList>
    </citation>
    <scope>NUCLEOTIDE SEQUENCE [LARGE SCALE GENOMIC DNA]</scope>
    <source>
        <tissue evidence="2">Leaf</tissue>
    </source>
</reference>
<gene>
    <name evidence="2" type="ORF">V5N11_024905</name>
</gene>
<evidence type="ECO:0000256" key="1">
    <source>
        <dbReference type="SAM" id="MobiDB-lite"/>
    </source>
</evidence>
<accession>A0ABD1BV36</accession>
<keyword evidence="2" id="KW-0346">Stress response</keyword>
<sequence length="114" mass="13151">MSGKGIGPAIGIDLSTTKSCVGEIIPNDQDAKKQEDDDEEAKQLLVDMIVNETIRNTSFMEELRETKVDAGKNAWDEKRKQEKEELRKKREELKKKREEKQNNKQDKAMGKKKM</sequence>
<dbReference type="AlphaFoldDB" id="A0ABD1BV36"/>
<feature type="region of interest" description="Disordered" evidence="1">
    <location>
        <begin position="86"/>
        <end position="114"/>
    </location>
</feature>
<dbReference type="Proteomes" id="UP001558713">
    <property type="component" value="Unassembled WGS sequence"/>
</dbReference>
<comment type="caution">
    <text evidence="2">The sequence shown here is derived from an EMBL/GenBank/DDBJ whole genome shotgun (WGS) entry which is preliminary data.</text>
</comment>
<protein>
    <submittedName>
        <fullName evidence="2">Heat shock 70 kDa protein 1</fullName>
    </submittedName>
</protein>
<dbReference type="EMBL" id="JBANAX010000138">
    <property type="protein sequence ID" value="KAL1221075.1"/>
    <property type="molecule type" value="Genomic_DNA"/>
</dbReference>
<name>A0ABD1BV36_CARAN</name>
<evidence type="ECO:0000313" key="2">
    <source>
        <dbReference type="EMBL" id="KAL1221075.1"/>
    </source>
</evidence>
<evidence type="ECO:0000313" key="3">
    <source>
        <dbReference type="Proteomes" id="UP001558713"/>
    </source>
</evidence>
<organism evidence="2 3">
    <name type="scientific">Cardamine amara subsp. amara</name>
    <dbReference type="NCBI Taxonomy" id="228776"/>
    <lineage>
        <taxon>Eukaryota</taxon>
        <taxon>Viridiplantae</taxon>
        <taxon>Streptophyta</taxon>
        <taxon>Embryophyta</taxon>
        <taxon>Tracheophyta</taxon>
        <taxon>Spermatophyta</taxon>
        <taxon>Magnoliopsida</taxon>
        <taxon>eudicotyledons</taxon>
        <taxon>Gunneridae</taxon>
        <taxon>Pentapetalae</taxon>
        <taxon>rosids</taxon>
        <taxon>malvids</taxon>
        <taxon>Brassicales</taxon>
        <taxon>Brassicaceae</taxon>
        <taxon>Cardamineae</taxon>
        <taxon>Cardamine</taxon>
    </lineage>
</organism>